<dbReference type="Proteomes" id="UP001597102">
    <property type="component" value="Unassembled WGS sequence"/>
</dbReference>
<keyword evidence="7 11" id="KW-0573">Peptidoglycan synthesis</keyword>
<evidence type="ECO:0000256" key="4">
    <source>
        <dbReference type="ARBA" id="ARBA00022679"/>
    </source>
</evidence>
<dbReference type="PANTHER" id="PTHR30400">
    <property type="entry name" value="MONOFUNCTIONAL BIOSYNTHETIC PEPTIDOGLYCAN TRANSGLYCOSYLASE"/>
    <property type="match status" value="1"/>
</dbReference>
<keyword evidence="1 11" id="KW-1003">Cell membrane</keyword>
<evidence type="ECO:0000256" key="11">
    <source>
        <dbReference type="HAMAP-Rule" id="MF_00766"/>
    </source>
</evidence>
<dbReference type="HAMAP" id="MF_00766">
    <property type="entry name" value="PGT_MtgA"/>
    <property type="match status" value="1"/>
</dbReference>
<reference evidence="14" key="1">
    <citation type="journal article" date="2019" name="Int. J. Syst. Evol. Microbiol.">
        <title>The Global Catalogue of Microorganisms (GCM) 10K type strain sequencing project: providing services to taxonomists for standard genome sequencing and annotation.</title>
        <authorList>
            <consortium name="The Broad Institute Genomics Platform"/>
            <consortium name="The Broad Institute Genome Sequencing Center for Infectious Disease"/>
            <person name="Wu L."/>
            <person name="Ma J."/>
        </authorList>
    </citation>
    <scope>NUCLEOTIDE SEQUENCE [LARGE SCALE GENOMIC DNA]</scope>
    <source>
        <strain evidence="14">CCUG 61697</strain>
    </source>
</reference>
<keyword evidence="5 11" id="KW-0812">Transmembrane</keyword>
<organism evidence="13 14">
    <name type="scientific">Methyloligella solikamskensis</name>
    <dbReference type="NCBI Taxonomy" id="1177756"/>
    <lineage>
        <taxon>Bacteria</taxon>
        <taxon>Pseudomonadati</taxon>
        <taxon>Pseudomonadota</taxon>
        <taxon>Alphaproteobacteria</taxon>
        <taxon>Hyphomicrobiales</taxon>
        <taxon>Hyphomicrobiaceae</taxon>
        <taxon>Methyloligella</taxon>
    </lineage>
</organism>
<feature type="transmembrane region" description="Helical" evidence="11">
    <location>
        <begin position="26"/>
        <end position="51"/>
    </location>
</feature>
<dbReference type="SUPFAM" id="SSF53955">
    <property type="entry name" value="Lysozyme-like"/>
    <property type="match status" value="1"/>
</dbReference>
<dbReference type="RefSeq" id="WP_379085292.1">
    <property type="nucleotide sequence ID" value="NZ_JBHTJO010000001.1"/>
</dbReference>
<dbReference type="InterPro" id="IPR001264">
    <property type="entry name" value="Glyco_trans_51"/>
</dbReference>
<comment type="similarity">
    <text evidence="11">Belongs to the glycosyltransferase 51 family.</text>
</comment>
<name>A0ABW3J788_9HYPH</name>
<comment type="subcellular location">
    <subcellularLocation>
        <location evidence="11">Cell inner membrane</location>
        <topology evidence="11">Single-pass membrane protein</topology>
    </subcellularLocation>
</comment>
<evidence type="ECO:0000256" key="6">
    <source>
        <dbReference type="ARBA" id="ARBA00022960"/>
    </source>
</evidence>
<dbReference type="InterPro" id="IPR023346">
    <property type="entry name" value="Lysozyme-like_dom_sf"/>
</dbReference>
<keyword evidence="2 11" id="KW-0997">Cell inner membrane</keyword>
<keyword evidence="3 11" id="KW-0328">Glycosyltransferase</keyword>
<keyword evidence="8 11" id="KW-1133">Transmembrane helix</keyword>
<evidence type="ECO:0000313" key="14">
    <source>
        <dbReference type="Proteomes" id="UP001597102"/>
    </source>
</evidence>
<dbReference type="EC" id="2.4.99.28" evidence="11"/>
<evidence type="ECO:0000256" key="2">
    <source>
        <dbReference type="ARBA" id="ARBA00022519"/>
    </source>
</evidence>
<evidence type="ECO:0000256" key="3">
    <source>
        <dbReference type="ARBA" id="ARBA00022676"/>
    </source>
</evidence>
<evidence type="ECO:0000256" key="10">
    <source>
        <dbReference type="ARBA" id="ARBA00023316"/>
    </source>
</evidence>
<evidence type="ECO:0000256" key="8">
    <source>
        <dbReference type="ARBA" id="ARBA00022989"/>
    </source>
</evidence>
<sequence>MGDQGDEQSGGEEEGPSTAMVWIKRILGALVLLAVAYGVAVLLAIVVFRFVDPPFTPLMAIEKLKGETLKRDWVPLEKISKNLPVAVIAAEDGQFCRHHGVDWNAVRIALKEASRGGEPRGASTIPMQTVKNLFLWPSRSYLRKLLEVPLAYISVAVWGKPRDMEIYLNVVEWGPGVFGAEAAARYHFGKPASQLTQWEAALLAAALPNPIVRRPGRPGPVTRAVAGAIQGRMPLIAKRSDCVFE</sequence>
<proteinExistence type="inferred from homology"/>
<comment type="function">
    <text evidence="11">Peptidoglycan polymerase that catalyzes glycan chain elongation from lipid-linked precursors.</text>
</comment>
<dbReference type="InterPro" id="IPR011812">
    <property type="entry name" value="Pep_trsgly"/>
</dbReference>
<evidence type="ECO:0000256" key="1">
    <source>
        <dbReference type="ARBA" id="ARBA00022475"/>
    </source>
</evidence>
<dbReference type="Gene3D" id="1.10.3810.10">
    <property type="entry name" value="Biosynthetic peptidoglycan transglycosylase-like"/>
    <property type="match status" value="1"/>
</dbReference>
<evidence type="ECO:0000256" key="9">
    <source>
        <dbReference type="ARBA" id="ARBA00023136"/>
    </source>
</evidence>
<protein>
    <recommendedName>
        <fullName evidence="11">Biosynthetic peptidoglycan transglycosylase</fullName>
        <ecNumber evidence="11">2.4.99.28</ecNumber>
    </recommendedName>
    <alternativeName>
        <fullName evidence="11">Glycan polymerase</fullName>
    </alternativeName>
    <alternativeName>
        <fullName evidence="11">Peptidoglycan glycosyltransferase MtgA</fullName>
        <shortName evidence="11">PGT</shortName>
    </alternativeName>
</protein>
<evidence type="ECO:0000313" key="13">
    <source>
        <dbReference type="EMBL" id="MFD0985990.1"/>
    </source>
</evidence>
<keyword evidence="14" id="KW-1185">Reference proteome</keyword>
<comment type="caution">
    <text evidence="13">The sequence shown here is derived from an EMBL/GenBank/DDBJ whole genome shotgun (WGS) entry which is preliminary data.</text>
</comment>
<dbReference type="NCBIfam" id="TIGR02070">
    <property type="entry name" value="mono_pep_trsgly"/>
    <property type="match status" value="1"/>
</dbReference>
<gene>
    <name evidence="11 13" type="primary">mtgA</name>
    <name evidence="13" type="ORF">ACFQ2F_02630</name>
</gene>
<evidence type="ECO:0000259" key="12">
    <source>
        <dbReference type="Pfam" id="PF00912"/>
    </source>
</evidence>
<keyword evidence="10 11" id="KW-0961">Cell wall biogenesis/degradation</keyword>
<dbReference type="PANTHER" id="PTHR30400:SF0">
    <property type="entry name" value="BIOSYNTHETIC PEPTIDOGLYCAN TRANSGLYCOSYLASE"/>
    <property type="match status" value="1"/>
</dbReference>
<comment type="catalytic activity">
    <reaction evidence="11">
        <text>[GlcNAc-(1-&gt;4)-Mur2Ac(oyl-L-Ala-gamma-D-Glu-L-Lys-D-Ala-D-Ala)](n)-di-trans,octa-cis-undecaprenyl diphosphate + beta-D-GlcNAc-(1-&gt;4)-Mur2Ac(oyl-L-Ala-gamma-D-Glu-L-Lys-D-Ala-D-Ala)-di-trans,octa-cis-undecaprenyl diphosphate = [GlcNAc-(1-&gt;4)-Mur2Ac(oyl-L-Ala-gamma-D-Glu-L-Lys-D-Ala-D-Ala)](n+1)-di-trans,octa-cis-undecaprenyl diphosphate + di-trans,octa-cis-undecaprenyl diphosphate + H(+)</text>
        <dbReference type="Rhea" id="RHEA:23708"/>
        <dbReference type="Rhea" id="RHEA-COMP:9602"/>
        <dbReference type="Rhea" id="RHEA-COMP:9603"/>
        <dbReference type="ChEBI" id="CHEBI:15378"/>
        <dbReference type="ChEBI" id="CHEBI:58405"/>
        <dbReference type="ChEBI" id="CHEBI:60033"/>
        <dbReference type="ChEBI" id="CHEBI:78435"/>
        <dbReference type="EC" id="2.4.99.28"/>
    </reaction>
</comment>
<keyword evidence="6 11" id="KW-0133">Cell shape</keyword>
<feature type="domain" description="Glycosyl transferase family 51" evidence="12">
    <location>
        <begin position="62"/>
        <end position="215"/>
    </location>
</feature>
<keyword evidence="4 11" id="KW-0808">Transferase</keyword>
<dbReference type="Pfam" id="PF00912">
    <property type="entry name" value="Transgly"/>
    <property type="match status" value="1"/>
</dbReference>
<evidence type="ECO:0000256" key="7">
    <source>
        <dbReference type="ARBA" id="ARBA00022984"/>
    </source>
</evidence>
<keyword evidence="9 11" id="KW-0472">Membrane</keyword>
<dbReference type="InterPro" id="IPR036950">
    <property type="entry name" value="PBP_transglycosylase"/>
</dbReference>
<dbReference type="EMBL" id="JBHTJO010000001">
    <property type="protein sequence ID" value="MFD0985990.1"/>
    <property type="molecule type" value="Genomic_DNA"/>
</dbReference>
<evidence type="ECO:0000256" key="5">
    <source>
        <dbReference type="ARBA" id="ARBA00022692"/>
    </source>
</evidence>
<comment type="pathway">
    <text evidence="11">Cell wall biogenesis; peptidoglycan biosynthesis.</text>
</comment>
<accession>A0ABW3J788</accession>